<gene>
    <name evidence="2" type="primary">Piso0_005044</name>
    <name evidence="2" type="ORF">GNLVRS01_PISO0N06635g</name>
</gene>
<dbReference type="OrthoDB" id="424794at2759"/>
<dbReference type="HOGENOM" id="CLU_016902_12_1_1"/>
<dbReference type="PANTHER" id="PTHR21600">
    <property type="entry name" value="MITOCHONDRIAL RNA PSEUDOURIDINE SYNTHASE"/>
    <property type="match status" value="1"/>
</dbReference>
<dbReference type="Pfam" id="PF00849">
    <property type="entry name" value="PseudoU_synth_2"/>
    <property type="match status" value="1"/>
</dbReference>
<keyword evidence="3" id="KW-1185">Reference proteome</keyword>
<dbReference type="InterPro" id="IPR050188">
    <property type="entry name" value="RluA_PseudoU_synthase"/>
</dbReference>
<protein>
    <submittedName>
        <fullName evidence="2">Piso0_005044 protein</fullName>
    </submittedName>
</protein>
<dbReference type="InterPro" id="IPR006145">
    <property type="entry name" value="PsdUridine_synth_RsuA/RluA"/>
</dbReference>
<dbReference type="CDD" id="cd02557">
    <property type="entry name" value="PseudoU_synth_ScRIB2"/>
    <property type="match status" value="1"/>
</dbReference>
<dbReference type="Proteomes" id="UP000005222">
    <property type="component" value="Chromosome N"/>
</dbReference>
<accession>G8Y145</accession>
<dbReference type="Gene3D" id="3.30.2350.10">
    <property type="entry name" value="Pseudouridine synthase"/>
    <property type="match status" value="1"/>
</dbReference>
<dbReference type="GO" id="GO:0000455">
    <property type="term" value="P:enzyme-directed rRNA pseudouridine synthesis"/>
    <property type="evidence" value="ECO:0007669"/>
    <property type="project" value="TreeGrafter"/>
</dbReference>
<dbReference type="PROSITE" id="PS01129">
    <property type="entry name" value="PSI_RLU"/>
    <property type="match status" value="1"/>
</dbReference>
<name>G8Y145_PICSO</name>
<dbReference type="InterPro" id="IPR020103">
    <property type="entry name" value="PsdUridine_synth_cat_dom_sf"/>
</dbReference>
<reference evidence="2 3" key="1">
    <citation type="journal article" date="2012" name="G3 (Bethesda)">
        <title>Pichia sorbitophila, an interspecies yeast hybrid reveals early steps of genome resolution following polyploidization.</title>
        <authorList>
            <person name="Leh Louis V."/>
            <person name="Despons L."/>
            <person name="Friedrich A."/>
            <person name="Martin T."/>
            <person name="Durrens P."/>
            <person name="Casaregola S."/>
            <person name="Neuveglise C."/>
            <person name="Fairhead C."/>
            <person name="Marck C."/>
            <person name="Cruz J.A."/>
            <person name="Straub M.L."/>
            <person name="Kugler V."/>
            <person name="Sacerdot C."/>
            <person name="Uzunov Z."/>
            <person name="Thierry A."/>
            <person name="Weiss S."/>
            <person name="Bleykasten C."/>
            <person name="De Montigny J."/>
            <person name="Jacques N."/>
            <person name="Jung P."/>
            <person name="Lemaire M."/>
            <person name="Mallet S."/>
            <person name="Morel G."/>
            <person name="Richard G.F."/>
            <person name="Sarkar A."/>
            <person name="Savel G."/>
            <person name="Schacherer J."/>
            <person name="Seret M.L."/>
            <person name="Talla E."/>
            <person name="Samson G."/>
            <person name="Jubin C."/>
            <person name="Poulain J."/>
            <person name="Vacherie B."/>
            <person name="Barbe V."/>
            <person name="Pelletier E."/>
            <person name="Sherman D.J."/>
            <person name="Westhof E."/>
            <person name="Weissenbach J."/>
            <person name="Baret P.V."/>
            <person name="Wincker P."/>
            <person name="Gaillardin C."/>
            <person name="Dujon B."/>
            <person name="Souciet J.L."/>
        </authorList>
    </citation>
    <scope>NUCLEOTIDE SEQUENCE [LARGE SCALE GENOMIC DNA]</scope>
    <source>
        <strain evidence="3">ATCC MYA-4447 / BCRC 22081 / CBS 7064 / NBRC 10061 / NRRL Y-12695</strain>
    </source>
</reference>
<dbReference type="InterPro" id="IPR006224">
    <property type="entry name" value="PsdUridine_synth_RluA-like_CS"/>
</dbReference>
<dbReference type="PANTHER" id="PTHR21600:SF40">
    <property type="entry name" value="PSEUDOURIDYLATE SYNTHASE RPUSD2"/>
    <property type="match status" value="1"/>
</dbReference>
<evidence type="ECO:0000313" key="2">
    <source>
        <dbReference type="EMBL" id="CCE86548.1"/>
    </source>
</evidence>
<evidence type="ECO:0000259" key="1">
    <source>
        <dbReference type="Pfam" id="PF00849"/>
    </source>
</evidence>
<proteinExistence type="predicted"/>
<dbReference type="GO" id="GO:0003723">
    <property type="term" value="F:RNA binding"/>
    <property type="evidence" value="ECO:0007669"/>
    <property type="project" value="InterPro"/>
</dbReference>
<organism evidence="2 3">
    <name type="scientific">Pichia sorbitophila (strain ATCC MYA-4447 / BCRC 22081 / CBS 7064 / NBRC 10061 / NRRL Y-12695)</name>
    <name type="common">Hybrid yeast</name>
    <dbReference type="NCBI Taxonomy" id="559304"/>
    <lineage>
        <taxon>Eukaryota</taxon>
        <taxon>Fungi</taxon>
        <taxon>Dikarya</taxon>
        <taxon>Ascomycota</taxon>
        <taxon>Saccharomycotina</taxon>
        <taxon>Pichiomycetes</taxon>
        <taxon>Debaryomycetaceae</taxon>
        <taxon>Millerozyma</taxon>
    </lineage>
</organism>
<dbReference type="eggNOG" id="KOG1919">
    <property type="taxonomic scope" value="Eukaryota"/>
</dbReference>
<sequence length="427" mass="49831">MSRTPQILIENGFRKVSPYFFDFKTHVKSRWVGRTLADIMIKELGQEESIIEKEISEGLIYISNNHGRKEPSILIKDWNILKDRNVEKHDIIYHSRHMHEPNIPWPQGDKSLLNDSGKAFSTVYQDSDILVVNKPPGIPSHPKSNFRYNTATEITKMGSHSENLWLCHRLDKATSGILILALNRECCKEIADIMQTEGSVRKEYLARVKGEFPEKPFYVNCPIFLINISGGYLMPSNETKQVPLAITQFQRLTYNKDLNESLVICRPITGRTHQIRIHLRNIGFPISNDYMYNPVNKDIVTHEVDMIRNNLEMHMYNLLFEAFPELQKQSSLIMDREGKAWNIEKIVNFTDASIQRSIELIKKSRESYFKELMDKYGKLCETCHRYHFEVDTQEKGIYLHSWKYTMKKKNADKPICFEAPPPSWSDI</sequence>
<dbReference type="InParanoid" id="G8Y145"/>
<dbReference type="STRING" id="559304.G8Y145"/>
<dbReference type="OMA" id="THKHEPP"/>
<dbReference type="SUPFAM" id="SSF55120">
    <property type="entry name" value="Pseudouridine synthase"/>
    <property type="match status" value="1"/>
</dbReference>
<dbReference type="EMBL" id="FO082046">
    <property type="protein sequence ID" value="CCE86548.1"/>
    <property type="molecule type" value="Genomic_DNA"/>
</dbReference>
<evidence type="ECO:0000313" key="3">
    <source>
        <dbReference type="Proteomes" id="UP000005222"/>
    </source>
</evidence>
<dbReference type="GO" id="GO:0009982">
    <property type="term" value="F:pseudouridine synthase activity"/>
    <property type="evidence" value="ECO:0007669"/>
    <property type="project" value="InterPro"/>
</dbReference>
<feature type="domain" description="Pseudouridine synthase RsuA/RluA-like" evidence="1">
    <location>
        <begin position="128"/>
        <end position="280"/>
    </location>
</feature>
<dbReference type="AlphaFoldDB" id="G8Y145"/>